<proteinExistence type="predicted"/>
<dbReference type="Pfam" id="PF20131">
    <property type="entry name" value="MC3"/>
    <property type="match status" value="1"/>
</dbReference>
<keyword evidence="2" id="KW-1185">Reference proteome</keyword>
<dbReference type="Proteomes" id="UP000596857">
    <property type="component" value="Unassembled WGS sequence"/>
</dbReference>
<evidence type="ECO:0000313" key="2">
    <source>
        <dbReference type="Proteomes" id="UP000596857"/>
    </source>
</evidence>
<dbReference type="RefSeq" id="WP_171721100.1">
    <property type="nucleotide sequence ID" value="NZ_WHOB01000098.1"/>
</dbReference>
<dbReference type="InterPro" id="IPR045390">
    <property type="entry name" value="ABC-3C_MC3"/>
</dbReference>
<protein>
    <submittedName>
        <fullName evidence="1">Uncharacterized protein</fullName>
    </submittedName>
</protein>
<dbReference type="EMBL" id="WHOB01000098">
    <property type="protein sequence ID" value="NOU84132.1"/>
    <property type="molecule type" value="Genomic_DNA"/>
</dbReference>
<reference evidence="1 2" key="1">
    <citation type="submission" date="2019-10" db="EMBL/GenBank/DDBJ databases">
        <title>Description of Paenibacillus terricola sp. nov.</title>
        <authorList>
            <person name="Carlier A."/>
            <person name="Qi S."/>
        </authorList>
    </citation>
    <scope>NUCLEOTIDE SEQUENCE [LARGE SCALE GENOMIC DNA]</scope>
    <source>
        <strain evidence="1 2">LMG 31459</strain>
    </source>
</reference>
<evidence type="ECO:0000313" key="1">
    <source>
        <dbReference type="EMBL" id="NOU84132.1"/>
    </source>
</evidence>
<gene>
    <name evidence="1" type="ORF">GC101_35370</name>
</gene>
<sequence length="158" mass="18171">MLNEYDAVQNPALGALLLWTFVNEFYKSSAEQEGPILPHIMLVLPILFNQDFVENIYKRNKKGGLYNALNDEMALFIGVQNRMQTMSDITFKSLNVCSSAKIVLLDKNNFQFIPVRTKIPDYKHNEGIHKMLAAAKRLGYWFATIELNQLSVLLKVRF</sequence>
<name>A0ABX1YSV3_9BACL</name>
<comment type="caution">
    <text evidence="1">The sequence shown here is derived from an EMBL/GenBank/DDBJ whole genome shotgun (WGS) entry which is preliminary data.</text>
</comment>
<organism evidence="1 2">
    <name type="scientific">Paenibacillus phytohabitans</name>
    <dbReference type="NCBI Taxonomy" id="2654978"/>
    <lineage>
        <taxon>Bacteria</taxon>
        <taxon>Bacillati</taxon>
        <taxon>Bacillota</taxon>
        <taxon>Bacilli</taxon>
        <taxon>Bacillales</taxon>
        <taxon>Paenibacillaceae</taxon>
        <taxon>Paenibacillus</taxon>
    </lineage>
</organism>
<accession>A0ABX1YSV3</accession>